<dbReference type="Proteomes" id="UP000048984">
    <property type="component" value="Unassembled WGS sequence"/>
</dbReference>
<dbReference type="RefSeq" id="WP_054361696.1">
    <property type="nucleotide sequence ID" value="NZ_LJYW01000001.1"/>
</dbReference>
<dbReference type="PROSITE" id="PS50111">
    <property type="entry name" value="CHEMOTAXIS_TRANSDUC_2"/>
    <property type="match status" value="1"/>
</dbReference>
<name>A0A0P6WAD9_9HYPH</name>
<dbReference type="SMART" id="SM00283">
    <property type="entry name" value="MA"/>
    <property type="match status" value="1"/>
</dbReference>
<keyword evidence="5" id="KW-0472">Membrane</keyword>
<keyword evidence="9" id="KW-1185">Reference proteome</keyword>
<dbReference type="AlphaFoldDB" id="A0A0P6WAD9"/>
<dbReference type="Pfam" id="PF00672">
    <property type="entry name" value="HAMP"/>
    <property type="match status" value="1"/>
</dbReference>
<evidence type="ECO:0008006" key="10">
    <source>
        <dbReference type="Google" id="ProtNLM"/>
    </source>
</evidence>
<keyword evidence="1 3" id="KW-0807">Transducer</keyword>
<protein>
    <recommendedName>
        <fullName evidence="10">Chemotaxis protein</fullName>
    </recommendedName>
</protein>
<keyword evidence="5" id="KW-0812">Transmembrane</keyword>
<evidence type="ECO:0000313" key="9">
    <source>
        <dbReference type="Proteomes" id="UP000048984"/>
    </source>
</evidence>
<dbReference type="GO" id="GO:0006935">
    <property type="term" value="P:chemotaxis"/>
    <property type="evidence" value="ECO:0007669"/>
    <property type="project" value="InterPro"/>
</dbReference>
<dbReference type="InterPro" id="IPR004089">
    <property type="entry name" value="MCPsignal_dom"/>
</dbReference>
<evidence type="ECO:0000256" key="2">
    <source>
        <dbReference type="ARBA" id="ARBA00029447"/>
    </source>
</evidence>
<comment type="caution">
    <text evidence="8">The sequence shown here is derived from an EMBL/GenBank/DDBJ whole genome shotgun (WGS) entry which is preliminary data.</text>
</comment>
<feature type="region of interest" description="Disordered" evidence="4">
    <location>
        <begin position="422"/>
        <end position="442"/>
    </location>
</feature>
<dbReference type="SMART" id="SM00304">
    <property type="entry name" value="HAMP"/>
    <property type="match status" value="1"/>
</dbReference>
<reference evidence="8 9" key="1">
    <citation type="submission" date="2015-09" db="EMBL/GenBank/DDBJ databases">
        <authorList>
            <person name="Jackson K.R."/>
            <person name="Lunt B.L."/>
            <person name="Fisher J.N.B."/>
            <person name="Gardner A.V."/>
            <person name="Bailey M.E."/>
            <person name="Deus L.M."/>
            <person name="Earl A.S."/>
            <person name="Gibby P.D."/>
            <person name="Hartmann K.A."/>
            <person name="Liu J.E."/>
            <person name="Manci A.M."/>
            <person name="Nielsen D.A."/>
            <person name="Solomon M.B."/>
            <person name="Breakwell D.P."/>
            <person name="Burnett S.H."/>
            <person name="Grose J.H."/>
        </authorList>
    </citation>
    <scope>NUCLEOTIDE SEQUENCE [LARGE SCALE GENOMIC DNA]</scope>
    <source>
        <strain evidence="8 9">16</strain>
    </source>
</reference>
<dbReference type="GO" id="GO:0007165">
    <property type="term" value="P:signal transduction"/>
    <property type="evidence" value="ECO:0007669"/>
    <property type="project" value="UniProtKB-KW"/>
</dbReference>
<dbReference type="Pfam" id="PF00015">
    <property type="entry name" value="MCPsignal"/>
    <property type="match status" value="1"/>
</dbReference>
<dbReference type="STRING" id="665126.ABB55_27555"/>
<accession>A0A0P6WAD9</accession>
<comment type="similarity">
    <text evidence="2">Belongs to the methyl-accepting chemotaxis (MCP) protein family.</text>
</comment>
<feature type="domain" description="Methyl-accepting transducer" evidence="6">
    <location>
        <begin position="455"/>
        <end position="684"/>
    </location>
</feature>
<dbReference type="PROSITE" id="PS50885">
    <property type="entry name" value="HAMP"/>
    <property type="match status" value="1"/>
</dbReference>
<dbReference type="PRINTS" id="PR00260">
    <property type="entry name" value="CHEMTRNSDUCR"/>
</dbReference>
<dbReference type="SUPFAM" id="SSF58104">
    <property type="entry name" value="Methyl-accepting chemotaxis protein (MCP) signaling domain"/>
    <property type="match status" value="1"/>
</dbReference>
<evidence type="ECO:0000313" key="8">
    <source>
        <dbReference type="EMBL" id="KPL55528.1"/>
    </source>
</evidence>
<feature type="transmembrane region" description="Helical" evidence="5">
    <location>
        <begin position="347"/>
        <end position="367"/>
    </location>
</feature>
<evidence type="ECO:0000259" key="7">
    <source>
        <dbReference type="PROSITE" id="PS50885"/>
    </source>
</evidence>
<dbReference type="GO" id="GO:0004888">
    <property type="term" value="F:transmembrane signaling receptor activity"/>
    <property type="evidence" value="ECO:0007669"/>
    <property type="project" value="InterPro"/>
</dbReference>
<evidence type="ECO:0000256" key="3">
    <source>
        <dbReference type="PROSITE-ProRule" id="PRU00284"/>
    </source>
</evidence>
<dbReference type="PANTHER" id="PTHR32089">
    <property type="entry name" value="METHYL-ACCEPTING CHEMOTAXIS PROTEIN MCPB"/>
    <property type="match status" value="1"/>
</dbReference>
<dbReference type="Gene3D" id="6.10.340.10">
    <property type="match status" value="1"/>
</dbReference>
<reference evidence="8 9" key="2">
    <citation type="submission" date="2015-10" db="EMBL/GenBank/DDBJ databases">
        <title>Draft Genome Sequence of Prosthecomicrobium hirschii ATCC 27832.</title>
        <authorList>
            <person name="Daniel J."/>
            <person name="Givan S.A."/>
            <person name="Brun Y.V."/>
            <person name="Brown P.J."/>
        </authorList>
    </citation>
    <scope>NUCLEOTIDE SEQUENCE [LARGE SCALE GENOMIC DNA]</scope>
    <source>
        <strain evidence="8 9">16</strain>
    </source>
</reference>
<evidence type="ECO:0000259" key="6">
    <source>
        <dbReference type="PROSITE" id="PS50111"/>
    </source>
</evidence>
<dbReference type="GO" id="GO:0016020">
    <property type="term" value="C:membrane"/>
    <property type="evidence" value="ECO:0007669"/>
    <property type="project" value="InterPro"/>
</dbReference>
<dbReference type="InterPro" id="IPR003660">
    <property type="entry name" value="HAMP_dom"/>
</dbReference>
<evidence type="ECO:0000256" key="4">
    <source>
        <dbReference type="SAM" id="MobiDB-lite"/>
    </source>
</evidence>
<evidence type="ECO:0000256" key="1">
    <source>
        <dbReference type="ARBA" id="ARBA00023224"/>
    </source>
</evidence>
<dbReference type="CDD" id="cd06225">
    <property type="entry name" value="HAMP"/>
    <property type="match status" value="1"/>
</dbReference>
<evidence type="ECO:0000256" key="5">
    <source>
        <dbReference type="SAM" id="Phobius"/>
    </source>
</evidence>
<dbReference type="InterPro" id="IPR004090">
    <property type="entry name" value="Chemotax_Me-accpt_rcpt"/>
</dbReference>
<dbReference type="PANTHER" id="PTHR32089:SF112">
    <property type="entry name" value="LYSOZYME-LIKE PROTEIN-RELATED"/>
    <property type="match status" value="1"/>
</dbReference>
<dbReference type="Gene3D" id="1.10.287.950">
    <property type="entry name" value="Methyl-accepting chemotaxis protein"/>
    <property type="match status" value="1"/>
</dbReference>
<feature type="domain" description="HAMP" evidence="7">
    <location>
        <begin position="367"/>
        <end position="420"/>
    </location>
</feature>
<proteinExistence type="inferred from homology"/>
<sequence>MMLASLRVRLPFALVALAVASAAVMGGIGWSGARNALEDEASERLAQAATARELSLALVAERIDIDTAAMVADRLIGGSLVDLDENLVPGKPDYDVVRAHFTEGAAAERIARDGAKLGKVYGVRHAKMHGAAQQLTRTGGYADILFLNKDGRVVYSVTKAGEFGLDVADRSLAGTGLARVFAALKAAADDKAVFEDFSAYAPGGDGLPSAFIGRAVVKKANVAMGEAQANVRAGYVVVRLTPSIFDRVLADRKGLGETGQTFAVGADGVLRSDAPLAGKPTAGLPAADLGLPANFSAASGTLHYAVAGEPRLARTAEVGLFGTTWTIVADKSVAEAQAAADSISRTMGLVGAAILAATVLIGILVALSITRPILRLTAALKAIASGDLAAEIQGRSRQDEIGEIARAVETIKTSTEQQALERGRVAEAERQMRDRERRESTTRLAREFEARVGGVAESVGRAAVDLETAAGAMATLARRSAAQSTTVADASQDASQDVSSVASASEQLFGSLRRVSELIARSGAVAGEADRRAASTNEIVASLSNTADRIGTVVDIIQGIAGQTNLLALNATIEAARAGEAGRGFAVVASEVKALAGQTSKATEEIAGQIAAMRRVTGDAVEAIETIRQVVGDIGGAVRSVAEAVEEQTEATRAITTSAGDASRRTGIVTSNIGEVRSAVVSTEGAADGVVAQARRLGGQANDLQDGLRRFLAHLDAA</sequence>
<organism evidence="8 9">
    <name type="scientific">Prosthecodimorpha hirschii</name>
    <dbReference type="NCBI Taxonomy" id="665126"/>
    <lineage>
        <taxon>Bacteria</taxon>
        <taxon>Pseudomonadati</taxon>
        <taxon>Pseudomonadota</taxon>
        <taxon>Alphaproteobacteria</taxon>
        <taxon>Hyphomicrobiales</taxon>
        <taxon>Ancalomicrobiaceae</taxon>
        <taxon>Prosthecodimorpha</taxon>
    </lineage>
</organism>
<dbReference type="EMBL" id="LJYW01000001">
    <property type="protein sequence ID" value="KPL55528.1"/>
    <property type="molecule type" value="Genomic_DNA"/>
</dbReference>
<gene>
    <name evidence="8" type="ORF">ABB55_27555</name>
</gene>
<keyword evidence="5" id="KW-1133">Transmembrane helix</keyword>